<gene>
    <name evidence="2" type="ORF">TTHERM_00211520</name>
</gene>
<dbReference type="PANTHER" id="PTHR21562:SF67">
    <property type="entry name" value="PECTIN ACETYLESTERASE"/>
    <property type="match status" value="1"/>
</dbReference>
<keyword evidence="1" id="KW-0732">Signal</keyword>
<feature type="signal peptide" evidence="1">
    <location>
        <begin position="1"/>
        <end position="21"/>
    </location>
</feature>
<organism evidence="2 3">
    <name type="scientific">Tetrahymena thermophila (strain SB210)</name>
    <dbReference type="NCBI Taxonomy" id="312017"/>
    <lineage>
        <taxon>Eukaryota</taxon>
        <taxon>Sar</taxon>
        <taxon>Alveolata</taxon>
        <taxon>Ciliophora</taxon>
        <taxon>Intramacronucleata</taxon>
        <taxon>Oligohymenophorea</taxon>
        <taxon>Hymenostomatida</taxon>
        <taxon>Tetrahymenina</taxon>
        <taxon>Tetrahymenidae</taxon>
        <taxon>Tetrahymena</taxon>
    </lineage>
</organism>
<reference evidence="3" key="1">
    <citation type="journal article" date="2006" name="PLoS Biol.">
        <title>Macronuclear genome sequence of the ciliate Tetrahymena thermophila, a model eukaryote.</title>
        <authorList>
            <person name="Eisen J.A."/>
            <person name="Coyne R.S."/>
            <person name="Wu M."/>
            <person name="Wu D."/>
            <person name="Thiagarajan M."/>
            <person name="Wortman J.R."/>
            <person name="Badger J.H."/>
            <person name="Ren Q."/>
            <person name="Amedeo P."/>
            <person name="Jones K.M."/>
            <person name="Tallon L.J."/>
            <person name="Delcher A.L."/>
            <person name="Salzberg S.L."/>
            <person name="Silva J.C."/>
            <person name="Haas B.J."/>
            <person name="Majoros W.H."/>
            <person name="Farzad M."/>
            <person name="Carlton J.M."/>
            <person name="Smith R.K. Jr."/>
            <person name="Garg J."/>
            <person name="Pearlman R.E."/>
            <person name="Karrer K.M."/>
            <person name="Sun L."/>
            <person name="Manning G."/>
            <person name="Elde N.C."/>
            <person name="Turkewitz A.P."/>
            <person name="Asai D.J."/>
            <person name="Wilkes D.E."/>
            <person name="Wang Y."/>
            <person name="Cai H."/>
            <person name="Collins K."/>
            <person name="Stewart B.A."/>
            <person name="Lee S.R."/>
            <person name="Wilamowska K."/>
            <person name="Weinberg Z."/>
            <person name="Ruzzo W.L."/>
            <person name="Wloga D."/>
            <person name="Gaertig J."/>
            <person name="Frankel J."/>
            <person name="Tsao C.-C."/>
            <person name="Gorovsky M.A."/>
            <person name="Keeling P.J."/>
            <person name="Waller R.F."/>
            <person name="Patron N.J."/>
            <person name="Cherry J.M."/>
            <person name="Stover N.A."/>
            <person name="Krieger C.J."/>
            <person name="del Toro C."/>
            <person name="Ryder H.F."/>
            <person name="Williamson S.C."/>
            <person name="Barbeau R.A."/>
            <person name="Hamilton E.P."/>
            <person name="Orias E."/>
        </authorList>
    </citation>
    <scope>NUCLEOTIDE SEQUENCE [LARGE SCALE GENOMIC DNA]</scope>
    <source>
        <strain evidence="3">SB210</strain>
    </source>
</reference>
<dbReference type="KEGG" id="tet:TTHERM_00211520"/>
<proteinExistence type="predicted"/>
<dbReference type="Pfam" id="PF03283">
    <property type="entry name" value="PAE"/>
    <property type="match status" value="1"/>
</dbReference>
<evidence type="ECO:0000313" key="3">
    <source>
        <dbReference type="Proteomes" id="UP000009168"/>
    </source>
</evidence>
<dbReference type="HOGENOM" id="CLU_031008_3_1_1"/>
<feature type="chain" id="PRO_5004200923" evidence="1">
    <location>
        <begin position="22"/>
        <end position="402"/>
    </location>
</feature>
<dbReference type="PANTHER" id="PTHR21562">
    <property type="entry name" value="NOTUM-RELATED"/>
    <property type="match status" value="1"/>
</dbReference>
<dbReference type="InParanoid" id="Q22N85"/>
<name>Q22N85_TETTS</name>
<dbReference type="OrthoDB" id="2015280at2759"/>
<sequence>MRSNLIVCIILALAFICTCCAQNQNKLVLLQDPQKAKCLDGSAPGYYFSQGYGEGQNKFLLYMEGGFYCNGQTEQEILENCYNRAFTDLGSSSKWGQTYSDNGIFSPLQKNNPLFYNWNRVFIKYCDGTYYQSSRDPVVYKNMTLNFRGSDNFKEIIDDISQKYGMKNSSIVVLAGGSAGGQGSYFWSQYLRNYLPSTTKMVASPDCGFNVQLNPVLQDKNPVWVDFITDRKREIIQPQGCPYLHDDQNLYKCFLTEYIINQINLPVFFISSLYDQFFINTYLQINCINSKNALVGCTDQELAKIENMRQKLYDTISQIRSVKKDWGMWAVSCVLHVFSQRLSYNNQVYQVPEDSQITPSLALKSFIEAVEQDEPLDNFYFIDELAYPNNIRCNGLQSLNQQ</sequence>
<dbReference type="EMBL" id="GG662857">
    <property type="protein sequence ID" value="EAR86900.3"/>
    <property type="molecule type" value="Genomic_DNA"/>
</dbReference>
<evidence type="ECO:0000256" key="1">
    <source>
        <dbReference type="SAM" id="SignalP"/>
    </source>
</evidence>
<dbReference type="RefSeq" id="XP_001007145.3">
    <property type="nucleotide sequence ID" value="XM_001007145.3"/>
</dbReference>
<dbReference type="GeneID" id="7844175"/>
<dbReference type="eggNOG" id="KOG4287">
    <property type="taxonomic scope" value="Eukaryota"/>
</dbReference>
<keyword evidence="3" id="KW-1185">Reference proteome</keyword>
<dbReference type="GO" id="GO:0016787">
    <property type="term" value="F:hydrolase activity"/>
    <property type="evidence" value="ECO:0007669"/>
    <property type="project" value="InterPro"/>
</dbReference>
<protein>
    <submittedName>
        <fullName evidence="2">Pectinacetylesterase family protein</fullName>
    </submittedName>
</protein>
<accession>Q22N85</accession>
<dbReference type="InterPro" id="IPR004963">
    <property type="entry name" value="PAE/NOTUM"/>
</dbReference>
<evidence type="ECO:0000313" key="2">
    <source>
        <dbReference type="EMBL" id="EAR86900.3"/>
    </source>
</evidence>
<dbReference type="Proteomes" id="UP000009168">
    <property type="component" value="Unassembled WGS sequence"/>
</dbReference>
<dbReference type="OMA" id="HCQTEME"/>
<dbReference type="ESTHER" id="tetts-q22n85">
    <property type="family name" value="Pectinacetylesterase-Notum"/>
</dbReference>
<dbReference type="AlphaFoldDB" id="Q22N85"/>